<evidence type="ECO:0000313" key="2">
    <source>
        <dbReference type="Proteomes" id="UP000558192"/>
    </source>
</evidence>
<name>A0A7X5Y7K3_9SPHN</name>
<dbReference type="Pfam" id="PF07237">
    <property type="entry name" value="DUF1428"/>
    <property type="match status" value="1"/>
</dbReference>
<reference evidence="1 2" key="1">
    <citation type="submission" date="2020-03" db="EMBL/GenBank/DDBJ databases">
        <title>Genomic Encyclopedia of Type Strains, Phase IV (KMG-IV): sequencing the most valuable type-strain genomes for metagenomic binning, comparative biology and taxonomic classification.</title>
        <authorList>
            <person name="Goeker M."/>
        </authorList>
    </citation>
    <scope>NUCLEOTIDE SEQUENCE [LARGE SCALE GENOMIC DNA]</scope>
    <source>
        <strain evidence="1 2">DSM 16846</strain>
    </source>
</reference>
<dbReference type="InterPro" id="IPR011008">
    <property type="entry name" value="Dimeric_a/b-barrel"/>
</dbReference>
<dbReference type="AlphaFoldDB" id="A0A7X5Y7K3"/>
<organism evidence="1 2">
    <name type="scientific">Sphingomonas kaistensis</name>
    <dbReference type="NCBI Taxonomy" id="298708"/>
    <lineage>
        <taxon>Bacteria</taxon>
        <taxon>Pseudomonadati</taxon>
        <taxon>Pseudomonadota</taxon>
        <taxon>Alphaproteobacteria</taxon>
        <taxon>Sphingomonadales</taxon>
        <taxon>Sphingomonadaceae</taxon>
        <taxon>Sphingomonas</taxon>
    </lineage>
</organism>
<dbReference type="InterPro" id="IPR009874">
    <property type="entry name" value="DUF1428"/>
</dbReference>
<keyword evidence="2" id="KW-1185">Reference proteome</keyword>
<proteinExistence type="predicted"/>
<dbReference type="RefSeq" id="WP_168067757.1">
    <property type="nucleotide sequence ID" value="NZ_JAATJC010000001.1"/>
</dbReference>
<dbReference type="Proteomes" id="UP000558192">
    <property type="component" value="Unassembled WGS sequence"/>
</dbReference>
<gene>
    <name evidence="1" type="ORF">GGQ97_000799</name>
</gene>
<evidence type="ECO:0000313" key="1">
    <source>
        <dbReference type="EMBL" id="NJC05006.1"/>
    </source>
</evidence>
<protein>
    <submittedName>
        <fullName evidence="1">Uncharacterized protein YbaA (DUF1428 family)</fullName>
    </submittedName>
</protein>
<dbReference type="Gene3D" id="3.30.70.100">
    <property type="match status" value="1"/>
</dbReference>
<dbReference type="SUPFAM" id="SSF54909">
    <property type="entry name" value="Dimeric alpha+beta barrel"/>
    <property type="match status" value="1"/>
</dbReference>
<accession>A0A7X5Y7K3</accession>
<comment type="caution">
    <text evidence="1">The sequence shown here is derived from an EMBL/GenBank/DDBJ whole genome shotgun (WGS) entry which is preliminary data.</text>
</comment>
<dbReference type="EMBL" id="JAATJC010000001">
    <property type="protein sequence ID" value="NJC05006.1"/>
    <property type="molecule type" value="Genomic_DNA"/>
</dbReference>
<sequence>MSYIDGFVLPLHPDKHDAYLGIAQKFAREAAKLGGISVETLGDGLEPGTLTSFPRSVHAAEGENVVFSFVIWPDKATRDAGWEKIMGMPELMPEGDPPFDGKRMFWGGFTPLVGHEALDALLASRKAEA</sequence>